<protein>
    <submittedName>
        <fullName evidence="1">Uncharacterized protein</fullName>
    </submittedName>
</protein>
<gene>
    <name evidence="1" type="ORF">LCGC14_0789910</name>
</gene>
<dbReference type="AlphaFoldDB" id="A0A0F9SCW4"/>
<proteinExistence type="predicted"/>
<organism evidence="1">
    <name type="scientific">marine sediment metagenome</name>
    <dbReference type="NCBI Taxonomy" id="412755"/>
    <lineage>
        <taxon>unclassified sequences</taxon>
        <taxon>metagenomes</taxon>
        <taxon>ecological metagenomes</taxon>
    </lineage>
</organism>
<reference evidence="1" key="1">
    <citation type="journal article" date="2015" name="Nature">
        <title>Complex archaea that bridge the gap between prokaryotes and eukaryotes.</title>
        <authorList>
            <person name="Spang A."/>
            <person name="Saw J.H."/>
            <person name="Jorgensen S.L."/>
            <person name="Zaremba-Niedzwiedzka K."/>
            <person name="Martijn J."/>
            <person name="Lind A.E."/>
            <person name="van Eijk R."/>
            <person name="Schleper C."/>
            <person name="Guy L."/>
            <person name="Ettema T.J."/>
        </authorList>
    </citation>
    <scope>NUCLEOTIDE SEQUENCE</scope>
</reference>
<comment type="caution">
    <text evidence="1">The sequence shown here is derived from an EMBL/GenBank/DDBJ whole genome shotgun (WGS) entry which is preliminary data.</text>
</comment>
<accession>A0A0F9SCW4</accession>
<dbReference type="EMBL" id="LAZR01002082">
    <property type="protein sequence ID" value="KKN34811.1"/>
    <property type="molecule type" value="Genomic_DNA"/>
</dbReference>
<sequence length="68" mass="7511">MIGQWYDGTWYDHVVPSAAFSAATPKEALRKALSAAKPGETILVRDQYFWTGTGNGMAQRMICEEAES</sequence>
<name>A0A0F9SCW4_9ZZZZ</name>
<evidence type="ECO:0000313" key="1">
    <source>
        <dbReference type="EMBL" id="KKN34811.1"/>
    </source>
</evidence>